<evidence type="ECO:0000313" key="1">
    <source>
        <dbReference type="EMBL" id="MDG3492947.1"/>
    </source>
</evidence>
<dbReference type="Proteomes" id="UP001152872">
    <property type="component" value="Unassembled WGS sequence"/>
</dbReference>
<comment type="caution">
    <text evidence="1">The sequence shown here is derived from an EMBL/GenBank/DDBJ whole genome shotgun (WGS) entry which is preliminary data.</text>
</comment>
<reference evidence="1" key="1">
    <citation type="submission" date="2019-05" db="EMBL/GenBank/DDBJ databases">
        <title>Whole genome sequencing of Pseudanabaena catenata USMAC16.</title>
        <authorList>
            <person name="Khan Z."/>
            <person name="Omar W.M."/>
            <person name="Convey P."/>
            <person name="Merican F."/>
            <person name="Najimudin N."/>
        </authorList>
    </citation>
    <scope>NUCLEOTIDE SEQUENCE</scope>
    <source>
        <strain evidence="1">USMAC16</strain>
    </source>
</reference>
<dbReference type="AlphaFoldDB" id="A0A9X4M3M5"/>
<keyword evidence="2" id="KW-1185">Reference proteome</keyword>
<proteinExistence type="predicted"/>
<sequence length="293" mass="32699">MQIEIQDYHRDQLEKDGISLPTREETVLTISGNFTQKDLDKAAKKGTKRQSSRSETIAAPTIEKSLDSEGWNDEIATTFAFKEGNRISFDEMLQALAIQKTEIKALSEAQNQTQFDYVKQRIFEQTGGIWEWEGAPKDGKWVKVDDATIADPSIEKSLNGKGLSDTIAATAKPKITYKLNRDGSVILRSLRGITLKALKRMTDAELKAIGLVKTLIGANEKFFPTDEALSLRYQEKELAKSNADKRFTADEAAKYYSEKSGKSLSMSSLRTNAKKYGFMIKEKGSGLYALIDS</sequence>
<protein>
    <submittedName>
        <fullName evidence="1">Uncharacterized protein</fullName>
    </submittedName>
</protein>
<dbReference type="RefSeq" id="WP_009624967.1">
    <property type="nucleotide sequence ID" value="NZ_VBTY01000001.1"/>
</dbReference>
<accession>A0A9X4M3M5</accession>
<dbReference type="EMBL" id="VBTY01000001">
    <property type="protein sequence ID" value="MDG3492947.1"/>
    <property type="molecule type" value="Genomic_DNA"/>
</dbReference>
<name>A0A9X4M3M5_9CYAN</name>
<evidence type="ECO:0000313" key="2">
    <source>
        <dbReference type="Proteomes" id="UP001152872"/>
    </source>
</evidence>
<organism evidence="1 2">
    <name type="scientific">Pseudanabaena catenata USMAC16</name>
    <dbReference type="NCBI Taxonomy" id="1855837"/>
    <lineage>
        <taxon>Bacteria</taxon>
        <taxon>Bacillati</taxon>
        <taxon>Cyanobacteriota</taxon>
        <taxon>Cyanophyceae</taxon>
        <taxon>Pseudanabaenales</taxon>
        <taxon>Pseudanabaenaceae</taxon>
        <taxon>Pseudanabaena</taxon>
    </lineage>
</organism>
<gene>
    <name evidence="1" type="ORF">FEV09_00065</name>
</gene>